<comment type="caution">
    <text evidence="1">The sequence shown here is derived from an EMBL/GenBank/DDBJ whole genome shotgun (WGS) entry which is preliminary data.</text>
</comment>
<evidence type="ECO:0000313" key="1">
    <source>
        <dbReference type="EMBL" id="KAJ7019138.1"/>
    </source>
</evidence>
<dbReference type="Proteomes" id="UP001218188">
    <property type="component" value="Unassembled WGS sequence"/>
</dbReference>
<reference evidence="1" key="1">
    <citation type="submission" date="2023-03" db="EMBL/GenBank/DDBJ databases">
        <title>Massive genome expansion in bonnet fungi (Mycena s.s.) driven by repeated elements and novel gene families across ecological guilds.</title>
        <authorList>
            <consortium name="Lawrence Berkeley National Laboratory"/>
            <person name="Harder C.B."/>
            <person name="Miyauchi S."/>
            <person name="Viragh M."/>
            <person name="Kuo A."/>
            <person name="Thoen E."/>
            <person name="Andreopoulos B."/>
            <person name="Lu D."/>
            <person name="Skrede I."/>
            <person name="Drula E."/>
            <person name="Henrissat B."/>
            <person name="Morin E."/>
            <person name="Kohler A."/>
            <person name="Barry K."/>
            <person name="LaButti K."/>
            <person name="Morin E."/>
            <person name="Salamov A."/>
            <person name="Lipzen A."/>
            <person name="Mereny Z."/>
            <person name="Hegedus B."/>
            <person name="Baldrian P."/>
            <person name="Stursova M."/>
            <person name="Weitz H."/>
            <person name="Taylor A."/>
            <person name="Grigoriev I.V."/>
            <person name="Nagy L.G."/>
            <person name="Martin F."/>
            <person name="Kauserud H."/>
        </authorList>
    </citation>
    <scope>NUCLEOTIDE SEQUENCE</scope>
    <source>
        <strain evidence="1">CBHHK200</strain>
    </source>
</reference>
<keyword evidence="2" id="KW-1185">Reference proteome</keyword>
<accession>A0AAD6S179</accession>
<gene>
    <name evidence="1" type="ORF">C8F04DRAFT_1198019</name>
</gene>
<evidence type="ECO:0000313" key="2">
    <source>
        <dbReference type="Proteomes" id="UP001218188"/>
    </source>
</evidence>
<name>A0AAD6S179_9AGAR</name>
<sequence>MARLLPKDSPLVHAIRAHLLTRMMMGLHCISDEQLERKDAYQEQYGKYCMKLHEKYDKSFDYPKQHALRHSTADIRARVPILSIMTSSDAVREAMARIRMTLNQYDAEISDRIAALAKRADVSPANIEEMPDSAEDNHWRLGAPQNLVDSRYAMKNTPWISDATRNSFTSALRTFIREAFPEEPLRADGEDPIQIRPFQCIYLHYTSLENWTDCCDVLRCNPSFQVNHEERFDCVMINMDNDPLTFGRLLFLFQCHLPSGRTEEIALVRLFKKSTWRPKTFWKIAEFLKTAVLPSYCLVISCAVLI</sequence>
<organism evidence="1 2">
    <name type="scientific">Mycena alexandri</name>
    <dbReference type="NCBI Taxonomy" id="1745969"/>
    <lineage>
        <taxon>Eukaryota</taxon>
        <taxon>Fungi</taxon>
        <taxon>Dikarya</taxon>
        <taxon>Basidiomycota</taxon>
        <taxon>Agaricomycotina</taxon>
        <taxon>Agaricomycetes</taxon>
        <taxon>Agaricomycetidae</taxon>
        <taxon>Agaricales</taxon>
        <taxon>Marasmiineae</taxon>
        <taxon>Mycenaceae</taxon>
        <taxon>Mycena</taxon>
    </lineage>
</organism>
<protein>
    <submittedName>
        <fullName evidence="1">Uncharacterized protein</fullName>
    </submittedName>
</protein>
<proteinExistence type="predicted"/>
<dbReference type="AlphaFoldDB" id="A0AAD6S179"/>
<dbReference type="EMBL" id="JARJCM010000305">
    <property type="protein sequence ID" value="KAJ7019138.1"/>
    <property type="molecule type" value="Genomic_DNA"/>
</dbReference>